<comment type="similarity">
    <text evidence="2">Belongs to the CDP-alcohol phosphatidyltransferase class-I family.</text>
</comment>
<dbReference type="OrthoDB" id="4850070at2"/>
<dbReference type="InterPro" id="IPR048254">
    <property type="entry name" value="CDP_ALCOHOL_P_TRANSF_CS"/>
</dbReference>
<dbReference type="PROSITE" id="PS00379">
    <property type="entry name" value="CDP_ALCOHOL_P_TRANSF"/>
    <property type="match status" value="1"/>
</dbReference>
<feature type="transmembrane region" description="Helical" evidence="3">
    <location>
        <begin position="418"/>
        <end position="443"/>
    </location>
</feature>
<keyword evidence="3" id="KW-0472">Membrane</keyword>
<feature type="transmembrane region" description="Helical" evidence="3">
    <location>
        <begin position="490"/>
        <end position="508"/>
    </location>
</feature>
<dbReference type="GO" id="GO:0016780">
    <property type="term" value="F:phosphotransferase activity, for other substituted phosphate groups"/>
    <property type="evidence" value="ECO:0007669"/>
    <property type="project" value="InterPro"/>
</dbReference>
<keyword evidence="3" id="KW-0812">Transmembrane</keyword>
<evidence type="ECO:0000256" key="3">
    <source>
        <dbReference type="SAM" id="Phobius"/>
    </source>
</evidence>
<dbReference type="EMBL" id="STGY01000004">
    <property type="protein sequence ID" value="THV43356.1"/>
    <property type="molecule type" value="Genomic_DNA"/>
</dbReference>
<evidence type="ECO:0000313" key="5">
    <source>
        <dbReference type="Proteomes" id="UP000308760"/>
    </source>
</evidence>
<dbReference type="GO" id="GO:0016020">
    <property type="term" value="C:membrane"/>
    <property type="evidence" value="ECO:0007669"/>
    <property type="project" value="InterPro"/>
</dbReference>
<keyword evidence="1 2" id="KW-0808">Transferase</keyword>
<dbReference type="Pfam" id="PF01066">
    <property type="entry name" value="CDP-OH_P_transf"/>
    <property type="match status" value="1"/>
</dbReference>
<evidence type="ECO:0000256" key="2">
    <source>
        <dbReference type="RuleBase" id="RU003750"/>
    </source>
</evidence>
<reference evidence="4 5" key="2">
    <citation type="submission" date="2019-05" db="EMBL/GenBank/DDBJ databases">
        <title>Glycomyces buryatensis sp. nov.</title>
        <authorList>
            <person name="Nikitina E."/>
        </authorList>
    </citation>
    <scope>NUCLEOTIDE SEQUENCE [LARGE SCALE GENOMIC DNA]</scope>
    <source>
        <strain evidence="4 5">18</strain>
    </source>
</reference>
<sequence>MSRAVILPAPGGAIELDGERTVLDRLIAQIREAGCEDVTVLTRPGADRPIKAAQLESADAATDLEHVGELAAGETGALFVACADLVASQTTIAAVLSDSSRRSGVLVGTDDATAAPVTVERGLVTGPGPGPGRLGGLAKISGAHLKRLRRHWPHGTTGHDDAFEAVLALLGARAVPVSAYKSAGLAHRQVATADQATETIAEFEAIDLDQWRMSNAVKHDDDLFATYCVSSWSPRLVRLSARLGWTPTPITWVSIALAIGAAGIFAAGWSWWYLAAAGLMYFSFVFDCVDGQLARYTQNFSSFGGWLDMMADRSKEFLIYAGLAAGAAVDGNPATAWGLAIAALLTQTVRHTADTWYAVLLDTAVVNQARKRESAPPIGRAAHLGQRLGSASEQVMGAHRSPLYWAKRTIVAPVGERWLLLAACAVAFGPQIAIAALLAWQLLALGYTGAGRTLRTLAARTAALRRPDRAAHRDDGYLGRGIRGLGLNPTISTAAAIALAAAAVWASAAGTAPAWPLLSAFAAVCFGLAAASAEHDGMFDWLIPAGLRAVELGVVLAAGLVAGVSWPVLYATLAVIALYFYDLAAGLDKAASPVARRDLGLGWPARSLIALAAAGVSLATAPGVATVTFAVLAVYVASVFIGSVVTGTVRAARA</sequence>
<evidence type="ECO:0000313" key="4">
    <source>
        <dbReference type="EMBL" id="THV43356.1"/>
    </source>
</evidence>
<name>A0A4V4HSX3_9ACTN</name>
<feature type="transmembrane region" description="Helical" evidence="3">
    <location>
        <begin position="627"/>
        <end position="649"/>
    </location>
</feature>
<gene>
    <name evidence="4" type="ORF">FAB82_01365</name>
</gene>
<dbReference type="Gene3D" id="1.20.120.1760">
    <property type="match status" value="1"/>
</dbReference>
<keyword evidence="5" id="KW-1185">Reference proteome</keyword>
<dbReference type="AlphaFoldDB" id="A0A4V4HSX3"/>
<reference evidence="5" key="1">
    <citation type="submission" date="2019-04" db="EMBL/GenBank/DDBJ databases">
        <title>Nocardioides xinjiangensis sp. nov.</title>
        <authorList>
            <person name="Liu S."/>
        </authorList>
    </citation>
    <scope>NUCLEOTIDE SEQUENCE [LARGE SCALE GENOMIC DNA]</scope>
    <source>
        <strain evidence="5">18</strain>
    </source>
</reference>
<feature type="transmembrane region" description="Helical" evidence="3">
    <location>
        <begin position="553"/>
        <end position="581"/>
    </location>
</feature>
<keyword evidence="3" id="KW-1133">Transmembrane helix</keyword>
<feature type="transmembrane region" description="Helical" evidence="3">
    <location>
        <begin position="515"/>
        <end position="533"/>
    </location>
</feature>
<proteinExistence type="inferred from homology"/>
<evidence type="ECO:0000256" key="1">
    <source>
        <dbReference type="ARBA" id="ARBA00022679"/>
    </source>
</evidence>
<feature type="transmembrane region" description="Helical" evidence="3">
    <location>
        <begin position="601"/>
        <end position="621"/>
    </location>
</feature>
<dbReference type="Proteomes" id="UP000308760">
    <property type="component" value="Unassembled WGS sequence"/>
</dbReference>
<dbReference type="InterPro" id="IPR000462">
    <property type="entry name" value="CDP-OH_P_trans"/>
</dbReference>
<protein>
    <submittedName>
        <fullName evidence="4">CDP-alcohol phosphatidyltransferase family protein</fullName>
    </submittedName>
</protein>
<organism evidence="4 5">
    <name type="scientific">Glycomyces buryatensis</name>
    <dbReference type="NCBI Taxonomy" id="2570927"/>
    <lineage>
        <taxon>Bacteria</taxon>
        <taxon>Bacillati</taxon>
        <taxon>Actinomycetota</taxon>
        <taxon>Actinomycetes</taxon>
        <taxon>Glycomycetales</taxon>
        <taxon>Glycomycetaceae</taxon>
        <taxon>Glycomyces</taxon>
    </lineage>
</organism>
<accession>A0A4V4HSX3</accession>
<dbReference type="GO" id="GO:0008654">
    <property type="term" value="P:phospholipid biosynthetic process"/>
    <property type="evidence" value="ECO:0007669"/>
    <property type="project" value="InterPro"/>
</dbReference>
<dbReference type="RefSeq" id="WP_136532747.1">
    <property type="nucleotide sequence ID" value="NZ_STGY01000004.1"/>
</dbReference>
<feature type="transmembrane region" description="Helical" evidence="3">
    <location>
        <begin position="243"/>
        <end position="265"/>
    </location>
</feature>
<comment type="caution">
    <text evidence="4">The sequence shown here is derived from an EMBL/GenBank/DDBJ whole genome shotgun (WGS) entry which is preliminary data.</text>
</comment>
<dbReference type="InterPro" id="IPR043130">
    <property type="entry name" value="CDP-OH_PTrfase_TM_dom"/>
</dbReference>